<dbReference type="InterPro" id="IPR023210">
    <property type="entry name" value="NADP_OxRdtase_dom"/>
</dbReference>
<dbReference type="PRINTS" id="PR00069">
    <property type="entry name" value="ALDKETRDTASE"/>
</dbReference>
<reference evidence="5" key="1">
    <citation type="submission" date="2018-05" db="EMBL/GenBank/DDBJ databases">
        <authorList>
            <person name="Lanie J.A."/>
            <person name="Ng W.-L."/>
            <person name="Kazmierczak K.M."/>
            <person name="Andrzejewski T.M."/>
            <person name="Davidsen T.M."/>
            <person name="Wayne K.J."/>
            <person name="Tettelin H."/>
            <person name="Glass J.I."/>
            <person name="Rusch D."/>
            <person name="Podicherti R."/>
            <person name="Tsui H.-C.T."/>
            <person name="Winkler M.E."/>
        </authorList>
    </citation>
    <scope>NUCLEOTIDE SEQUENCE</scope>
</reference>
<dbReference type="PANTHER" id="PTHR43827:SF3">
    <property type="entry name" value="NADP-DEPENDENT OXIDOREDUCTASE DOMAIN-CONTAINING PROTEIN"/>
    <property type="match status" value="1"/>
</dbReference>
<evidence type="ECO:0000256" key="3">
    <source>
        <dbReference type="ARBA" id="ARBA00023002"/>
    </source>
</evidence>
<name>A0A382LA50_9ZZZZ</name>
<dbReference type="PANTHER" id="PTHR43827">
    <property type="entry name" value="2,5-DIKETO-D-GLUCONIC ACID REDUCTASE"/>
    <property type="match status" value="1"/>
</dbReference>
<evidence type="ECO:0000256" key="1">
    <source>
        <dbReference type="ARBA" id="ARBA00007905"/>
    </source>
</evidence>
<evidence type="ECO:0000256" key="2">
    <source>
        <dbReference type="ARBA" id="ARBA00022857"/>
    </source>
</evidence>
<dbReference type="InterPro" id="IPR020471">
    <property type="entry name" value="AKR"/>
</dbReference>
<dbReference type="Gene3D" id="3.20.20.100">
    <property type="entry name" value="NADP-dependent oxidoreductase domain"/>
    <property type="match status" value="1"/>
</dbReference>
<evidence type="ECO:0000259" key="4">
    <source>
        <dbReference type="Pfam" id="PF00248"/>
    </source>
</evidence>
<feature type="non-terminal residue" evidence="5">
    <location>
        <position position="129"/>
    </location>
</feature>
<sequence length="129" mass="14793">MKNQKLVDGSNIPMVGLGTAGLQDDKCEQAIKWALEIGYRHIDSAWAYRNQPAIAKAIKQFGIQREDLFITSKVWRDYLSYEKALRQCNEILDQLQMDYVDLLLTHWPSDANVRSAQKPENAVPLEETL</sequence>
<dbReference type="GO" id="GO:0016616">
    <property type="term" value="F:oxidoreductase activity, acting on the CH-OH group of donors, NAD or NADP as acceptor"/>
    <property type="evidence" value="ECO:0007669"/>
    <property type="project" value="UniProtKB-ARBA"/>
</dbReference>
<evidence type="ECO:0000313" key="5">
    <source>
        <dbReference type="EMBL" id="SVC33576.1"/>
    </source>
</evidence>
<dbReference type="AlphaFoldDB" id="A0A382LA50"/>
<feature type="domain" description="NADP-dependent oxidoreductase" evidence="4">
    <location>
        <begin position="16"/>
        <end position="112"/>
    </location>
</feature>
<dbReference type="InterPro" id="IPR036812">
    <property type="entry name" value="NAD(P)_OxRdtase_dom_sf"/>
</dbReference>
<dbReference type="SUPFAM" id="SSF51430">
    <property type="entry name" value="NAD(P)-linked oxidoreductase"/>
    <property type="match status" value="1"/>
</dbReference>
<comment type="similarity">
    <text evidence="1">Belongs to the aldo/keto reductase family.</text>
</comment>
<proteinExistence type="inferred from homology"/>
<gene>
    <name evidence="5" type="ORF">METZ01_LOCUS286430</name>
</gene>
<keyword evidence="3" id="KW-0560">Oxidoreductase</keyword>
<protein>
    <recommendedName>
        <fullName evidence="4">NADP-dependent oxidoreductase domain-containing protein</fullName>
    </recommendedName>
</protein>
<accession>A0A382LA50</accession>
<organism evidence="5">
    <name type="scientific">marine metagenome</name>
    <dbReference type="NCBI Taxonomy" id="408172"/>
    <lineage>
        <taxon>unclassified sequences</taxon>
        <taxon>metagenomes</taxon>
        <taxon>ecological metagenomes</taxon>
    </lineage>
</organism>
<keyword evidence="2" id="KW-0521">NADP</keyword>
<dbReference type="Pfam" id="PF00248">
    <property type="entry name" value="Aldo_ket_red"/>
    <property type="match status" value="1"/>
</dbReference>
<dbReference type="EMBL" id="UINC01085743">
    <property type="protein sequence ID" value="SVC33576.1"/>
    <property type="molecule type" value="Genomic_DNA"/>
</dbReference>